<dbReference type="AlphaFoldDB" id="A0A183HW81"/>
<reference evidence="2 3" key="2">
    <citation type="submission" date="2018-11" db="EMBL/GenBank/DDBJ databases">
        <authorList>
            <consortium name="Pathogen Informatics"/>
        </authorList>
    </citation>
    <scope>NUCLEOTIDE SEQUENCE [LARGE SCALE GENOMIC DNA]</scope>
</reference>
<gene>
    <name evidence="2" type="ORF">OFLC_LOCUS11743</name>
</gene>
<keyword evidence="1" id="KW-0472">Membrane</keyword>
<accession>A0A183HW81</accession>
<protein>
    <submittedName>
        <fullName evidence="4">Photosystem II reaction center protein PsbH</fullName>
    </submittedName>
</protein>
<evidence type="ECO:0000313" key="3">
    <source>
        <dbReference type="Proteomes" id="UP000267606"/>
    </source>
</evidence>
<dbReference type="STRING" id="387005.A0A183HW81"/>
<evidence type="ECO:0000313" key="2">
    <source>
        <dbReference type="EMBL" id="VDO78849.1"/>
    </source>
</evidence>
<evidence type="ECO:0000313" key="4">
    <source>
        <dbReference type="WBParaSite" id="OFLC_0001174301-mRNA-1"/>
    </source>
</evidence>
<evidence type="ECO:0000256" key="1">
    <source>
        <dbReference type="SAM" id="Phobius"/>
    </source>
</evidence>
<organism evidence="4">
    <name type="scientific">Onchocerca flexuosa</name>
    <dbReference type="NCBI Taxonomy" id="387005"/>
    <lineage>
        <taxon>Eukaryota</taxon>
        <taxon>Metazoa</taxon>
        <taxon>Ecdysozoa</taxon>
        <taxon>Nematoda</taxon>
        <taxon>Chromadorea</taxon>
        <taxon>Rhabditida</taxon>
        <taxon>Spirurina</taxon>
        <taxon>Spiruromorpha</taxon>
        <taxon>Filarioidea</taxon>
        <taxon>Onchocercidae</taxon>
        <taxon>Onchocerca</taxon>
    </lineage>
</organism>
<dbReference type="WBParaSite" id="OFLC_0001174301-mRNA-1">
    <property type="protein sequence ID" value="OFLC_0001174301-mRNA-1"/>
    <property type="gene ID" value="OFLC_0001174301"/>
</dbReference>
<keyword evidence="1" id="KW-1133">Transmembrane helix</keyword>
<name>A0A183HW81_9BILA</name>
<feature type="transmembrane region" description="Helical" evidence="1">
    <location>
        <begin position="20"/>
        <end position="41"/>
    </location>
</feature>
<keyword evidence="3" id="KW-1185">Reference proteome</keyword>
<dbReference type="EMBL" id="UZAJ01017386">
    <property type="protein sequence ID" value="VDO78849.1"/>
    <property type="molecule type" value="Genomic_DNA"/>
</dbReference>
<proteinExistence type="predicted"/>
<sequence length="65" mass="7577">MKVRGNILWEFGFYPTWLAPNVLTLTGFMFVTFAFFVVSYYDYYVGVNSKILAENSGKAFFNVHF</sequence>
<dbReference type="Proteomes" id="UP000267606">
    <property type="component" value="Unassembled WGS sequence"/>
</dbReference>
<reference evidence="4" key="1">
    <citation type="submission" date="2016-06" db="UniProtKB">
        <authorList>
            <consortium name="WormBaseParasite"/>
        </authorList>
    </citation>
    <scope>IDENTIFICATION</scope>
</reference>
<keyword evidence="1" id="KW-0812">Transmembrane</keyword>